<dbReference type="GO" id="GO:0016787">
    <property type="term" value="F:hydrolase activity"/>
    <property type="evidence" value="ECO:0007669"/>
    <property type="project" value="UniProtKB-KW"/>
</dbReference>
<proteinExistence type="predicted"/>
<comment type="caution">
    <text evidence="3">The sequence shown here is derived from an EMBL/GenBank/DDBJ whole genome shotgun (WGS) entry which is preliminary data.</text>
</comment>
<feature type="domain" description="Beta-lactamase-related" evidence="2">
    <location>
        <begin position="52"/>
        <end position="154"/>
    </location>
</feature>
<sequence length="192" mass="20110">MKPDTLCRSLTALVVSAALTPGALLTARRPADHPAPGAALHLPARYRPPAARPPARAYTRFGGGPAARAYDVTEFNPSWAGSAGEMISSSADLDRFLAALLGGELLPPAQPAAMKTTVPAEHEFPGEHYGLGLIRKRLSCGEEMWGHDGGLHGSLSQAASTEDGRHFMALNFNTDRAGSPGAVVDAEFCGRP</sequence>
<dbReference type="InterPro" id="IPR001466">
    <property type="entry name" value="Beta-lactam-related"/>
</dbReference>
<gene>
    <name evidence="3" type="ORF">AB0L16_25365</name>
</gene>
<dbReference type="Proteomes" id="UP001552594">
    <property type="component" value="Unassembled WGS sequence"/>
</dbReference>
<dbReference type="RefSeq" id="WP_241561135.1">
    <property type="nucleotide sequence ID" value="NZ_JBFAUK010000023.1"/>
</dbReference>
<accession>A0ABV3K3J3</accession>
<feature type="chain" id="PRO_5045335799" evidence="1">
    <location>
        <begin position="18"/>
        <end position="192"/>
    </location>
</feature>
<name>A0ABV3K3J3_STRON</name>
<organism evidence="3 4">
    <name type="scientific">Streptomyces orinoci</name>
    <name type="common">Streptoverticillium orinoci</name>
    <dbReference type="NCBI Taxonomy" id="67339"/>
    <lineage>
        <taxon>Bacteria</taxon>
        <taxon>Bacillati</taxon>
        <taxon>Actinomycetota</taxon>
        <taxon>Actinomycetes</taxon>
        <taxon>Kitasatosporales</taxon>
        <taxon>Streptomycetaceae</taxon>
        <taxon>Streptomyces</taxon>
    </lineage>
</organism>
<evidence type="ECO:0000256" key="1">
    <source>
        <dbReference type="SAM" id="SignalP"/>
    </source>
</evidence>
<protein>
    <submittedName>
        <fullName evidence="3">Serine hydrolase</fullName>
    </submittedName>
</protein>
<feature type="signal peptide" evidence="1">
    <location>
        <begin position="1"/>
        <end position="17"/>
    </location>
</feature>
<reference evidence="3 4" key="1">
    <citation type="submission" date="2024-06" db="EMBL/GenBank/DDBJ databases">
        <title>The Natural Products Discovery Center: Release of the First 8490 Sequenced Strains for Exploring Actinobacteria Biosynthetic Diversity.</title>
        <authorList>
            <person name="Kalkreuter E."/>
            <person name="Kautsar S.A."/>
            <person name="Yang D."/>
            <person name="Bader C.D."/>
            <person name="Teijaro C.N."/>
            <person name="Fluegel L."/>
            <person name="Davis C.M."/>
            <person name="Simpson J.R."/>
            <person name="Lauterbach L."/>
            <person name="Steele A.D."/>
            <person name="Gui C."/>
            <person name="Meng S."/>
            <person name="Li G."/>
            <person name="Viehrig K."/>
            <person name="Ye F."/>
            <person name="Su P."/>
            <person name="Kiefer A.F."/>
            <person name="Nichols A."/>
            <person name="Cepeda A.J."/>
            <person name="Yan W."/>
            <person name="Fan B."/>
            <person name="Jiang Y."/>
            <person name="Adhikari A."/>
            <person name="Zheng C.-J."/>
            <person name="Schuster L."/>
            <person name="Cowan T.M."/>
            <person name="Smanski M.J."/>
            <person name="Chevrette M.G."/>
            <person name="De Carvalho L.P.S."/>
            <person name="Shen B."/>
        </authorList>
    </citation>
    <scope>NUCLEOTIDE SEQUENCE [LARGE SCALE GENOMIC DNA]</scope>
    <source>
        <strain evidence="3 4">NPDC052347</strain>
    </source>
</reference>
<dbReference type="EMBL" id="JBFAUK010000023">
    <property type="protein sequence ID" value="MEV5509726.1"/>
    <property type="molecule type" value="Genomic_DNA"/>
</dbReference>
<dbReference type="Gene3D" id="3.40.710.10">
    <property type="entry name" value="DD-peptidase/beta-lactamase superfamily"/>
    <property type="match status" value="1"/>
</dbReference>
<keyword evidence="4" id="KW-1185">Reference proteome</keyword>
<evidence type="ECO:0000259" key="2">
    <source>
        <dbReference type="Pfam" id="PF00144"/>
    </source>
</evidence>
<keyword evidence="3" id="KW-0378">Hydrolase</keyword>
<dbReference type="Pfam" id="PF00144">
    <property type="entry name" value="Beta-lactamase"/>
    <property type="match status" value="1"/>
</dbReference>
<dbReference type="InterPro" id="IPR012338">
    <property type="entry name" value="Beta-lactam/transpept-like"/>
</dbReference>
<dbReference type="SUPFAM" id="SSF56601">
    <property type="entry name" value="beta-lactamase/transpeptidase-like"/>
    <property type="match status" value="1"/>
</dbReference>
<keyword evidence="1" id="KW-0732">Signal</keyword>
<evidence type="ECO:0000313" key="4">
    <source>
        <dbReference type="Proteomes" id="UP001552594"/>
    </source>
</evidence>
<evidence type="ECO:0000313" key="3">
    <source>
        <dbReference type="EMBL" id="MEV5509726.1"/>
    </source>
</evidence>